<dbReference type="Gene3D" id="1.10.260.40">
    <property type="entry name" value="lambda repressor-like DNA-binding domains"/>
    <property type="match status" value="1"/>
</dbReference>
<evidence type="ECO:0000313" key="2">
    <source>
        <dbReference type="EMBL" id="MEB3514763.1"/>
    </source>
</evidence>
<comment type="caution">
    <text evidence="2">The sequence shown here is derived from an EMBL/GenBank/DDBJ whole genome shotgun (WGS) entry which is preliminary data.</text>
</comment>
<feature type="region of interest" description="Disordered" evidence="1">
    <location>
        <begin position="60"/>
        <end position="87"/>
    </location>
</feature>
<dbReference type="RefSeq" id="WP_195078344.1">
    <property type="nucleotide sequence ID" value="NZ_JAYESH010000004.1"/>
</dbReference>
<sequence>MTQEEFAEKVGFQTATVQKWEQRTTAERPVRGRSAEALDTIYNGLEPAQRERFWHQLAGAPPKTGGHPVLSGAETIQPEPANAGDGAVGMHVREVEDDVKRREFNKLAAVGAVAVLVPDSADRIGMSIGMSDAERLLADVDALGQEDQRTGGAQLVGFAVDKLAHALDRLQTGVFDSATGSAFTKATGELAVLAGWLAYDADRHPLARRCFADAMALGTEANDDDLIAHTCLIAANQSSSLARANRGGSPHKALQLADRARTLMRGRPPGRIHALIAVREAQACGILGDRIAFGRAIATAWRELDEAMQSEPLEEVPQWLRFVTYSEVADHEARGYADIGDLRRSVEMYSAAVEHPAAMRNATIVRAWSAATRARLGDITGALEHGYPALSDLSAIASTRTLRRLAPVRTAVDRVPAGAEFRDLYDSLAQKAVTA</sequence>
<protein>
    <recommendedName>
        <fullName evidence="4">XRE family transcriptional regulator</fullName>
    </recommendedName>
</protein>
<name>A0ABU6B5M0_9NOCA</name>
<reference evidence="2 3" key="1">
    <citation type="submission" date="2023-12" db="EMBL/GenBank/DDBJ databases">
        <title>novel species in genus Nocarida.</title>
        <authorList>
            <person name="Li Z."/>
        </authorList>
    </citation>
    <scope>NUCLEOTIDE SEQUENCE [LARGE SCALE GENOMIC DNA]</scope>
    <source>
        <strain evidence="2 3">CDC186</strain>
    </source>
</reference>
<accession>A0ABU6B5M0</accession>
<evidence type="ECO:0000313" key="3">
    <source>
        <dbReference type="Proteomes" id="UP001348098"/>
    </source>
</evidence>
<evidence type="ECO:0008006" key="4">
    <source>
        <dbReference type="Google" id="ProtNLM"/>
    </source>
</evidence>
<evidence type="ECO:0000256" key="1">
    <source>
        <dbReference type="SAM" id="MobiDB-lite"/>
    </source>
</evidence>
<gene>
    <name evidence="2" type="ORF">U3653_32470</name>
</gene>
<keyword evidence="3" id="KW-1185">Reference proteome</keyword>
<organism evidence="2 3">
    <name type="scientific">Nocardia implantans</name>
    <dbReference type="NCBI Taxonomy" id="3108168"/>
    <lineage>
        <taxon>Bacteria</taxon>
        <taxon>Bacillati</taxon>
        <taxon>Actinomycetota</taxon>
        <taxon>Actinomycetes</taxon>
        <taxon>Mycobacteriales</taxon>
        <taxon>Nocardiaceae</taxon>
        <taxon>Nocardia</taxon>
    </lineage>
</organism>
<proteinExistence type="predicted"/>
<dbReference type="Proteomes" id="UP001348098">
    <property type="component" value="Unassembled WGS sequence"/>
</dbReference>
<dbReference type="EMBL" id="JAYKYQ010000022">
    <property type="protein sequence ID" value="MEB3514763.1"/>
    <property type="molecule type" value="Genomic_DNA"/>
</dbReference>
<dbReference type="InterPro" id="IPR010982">
    <property type="entry name" value="Lambda_DNA-bd_dom_sf"/>
</dbReference>